<evidence type="ECO:0000256" key="1">
    <source>
        <dbReference type="ARBA" id="ARBA00022676"/>
    </source>
</evidence>
<dbReference type="InterPro" id="IPR051199">
    <property type="entry name" value="LPS_LOS_Heptosyltrfase"/>
</dbReference>
<dbReference type="PANTHER" id="PTHR30160:SF15">
    <property type="entry name" value="GLYCOSYLTRANSFERASE HI_0523-RELATED"/>
    <property type="match status" value="1"/>
</dbReference>
<gene>
    <name evidence="3" type="ORF">NHP190003_06850</name>
</gene>
<reference evidence="3 4" key="1">
    <citation type="submission" date="2021-07" db="EMBL/GenBank/DDBJ databases">
        <title>Novel Helicobacter sp. Isolated from a dog.</title>
        <authorList>
            <person name="Rimbara E."/>
            <person name="Suzuki M."/>
        </authorList>
    </citation>
    <scope>NUCLEOTIDE SEQUENCE [LARGE SCALE GENOMIC DNA]</scope>
    <source>
        <strain evidence="4">NHP19-003</strain>
    </source>
</reference>
<dbReference type="EMBL" id="AP024814">
    <property type="protein sequence ID" value="BCZ17403.1"/>
    <property type="molecule type" value="Genomic_DNA"/>
</dbReference>
<dbReference type="Pfam" id="PF01075">
    <property type="entry name" value="Glyco_transf_9"/>
    <property type="match status" value="1"/>
</dbReference>
<proteinExistence type="predicted"/>
<organism evidence="3 4">
    <name type="scientific">Helicobacter gastrocanis</name>
    <dbReference type="NCBI Taxonomy" id="2849641"/>
    <lineage>
        <taxon>Bacteria</taxon>
        <taxon>Pseudomonadati</taxon>
        <taxon>Campylobacterota</taxon>
        <taxon>Epsilonproteobacteria</taxon>
        <taxon>Campylobacterales</taxon>
        <taxon>Helicobacteraceae</taxon>
        <taxon>Helicobacter</taxon>
    </lineage>
</organism>
<keyword evidence="2" id="KW-0808">Transferase</keyword>
<evidence type="ECO:0000313" key="4">
    <source>
        <dbReference type="Proteomes" id="UP000826775"/>
    </source>
</evidence>
<dbReference type="SUPFAM" id="SSF53756">
    <property type="entry name" value="UDP-Glycosyltransferase/glycogen phosphorylase"/>
    <property type="match status" value="1"/>
</dbReference>
<protein>
    <recommendedName>
        <fullName evidence="5">Lipopolysaccharide heptosyltransferase family protein</fullName>
    </recommendedName>
</protein>
<evidence type="ECO:0000256" key="2">
    <source>
        <dbReference type="ARBA" id="ARBA00022679"/>
    </source>
</evidence>
<keyword evidence="4" id="KW-1185">Reference proteome</keyword>
<evidence type="ECO:0000313" key="3">
    <source>
        <dbReference type="EMBL" id="BCZ17403.1"/>
    </source>
</evidence>
<evidence type="ECO:0008006" key="5">
    <source>
        <dbReference type="Google" id="ProtNLM"/>
    </source>
</evidence>
<dbReference type="PANTHER" id="PTHR30160">
    <property type="entry name" value="TETRAACYLDISACCHARIDE 4'-KINASE-RELATED"/>
    <property type="match status" value="1"/>
</dbReference>
<dbReference type="Proteomes" id="UP000826775">
    <property type="component" value="Chromosome"/>
</dbReference>
<keyword evidence="1" id="KW-0328">Glycosyltransferase</keyword>
<name>A0ABM7SA16_9HELI</name>
<dbReference type="InterPro" id="IPR002201">
    <property type="entry name" value="Glyco_trans_9"/>
</dbReference>
<accession>A0ABM7SA16</accession>
<sequence>MAAIKALYPSCKLVVYTNTIGKELYAGYDFIDTLVDMDTLSNEAIQQDINSWHFDYFILTQANRWRCKLINATNAKVVLSLLSLGSIFKSKFRTLFISRNFSPTAQYARMLRLVREINPKHFDSYFKSIDFTTTRLKTLPKHKERIDSFLAPYGAFSKLVCLNPFSRTCVYNLSLQGWLKLTQKLASLYPHILFILPTYQGNPIALDFTPTLPNIVVFKNDCDLFNMVELISRLWLLISPSTGNAHIANNLKIPLLGLFSKRDRVLWRGENMELDKLITLKEPQVKMSKEQEEGAIAQVVDTFQTLLQKPNVE</sequence>
<dbReference type="Gene3D" id="3.40.50.2000">
    <property type="entry name" value="Glycogen Phosphorylase B"/>
    <property type="match status" value="2"/>
</dbReference>